<keyword evidence="2" id="KW-1133">Transmembrane helix</keyword>
<feature type="region of interest" description="Disordered" evidence="1">
    <location>
        <begin position="335"/>
        <end position="386"/>
    </location>
</feature>
<protein>
    <recommendedName>
        <fullName evidence="3">Lunapark zinc ribbon domain-containing protein</fullName>
    </recommendedName>
</protein>
<organism evidence="4 5">
    <name type="scientific">Cuscuta europaea</name>
    <name type="common">European dodder</name>
    <dbReference type="NCBI Taxonomy" id="41803"/>
    <lineage>
        <taxon>Eukaryota</taxon>
        <taxon>Viridiplantae</taxon>
        <taxon>Streptophyta</taxon>
        <taxon>Embryophyta</taxon>
        <taxon>Tracheophyta</taxon>
        <taxon>Spermatophyta</taxon>
        <taxon>Magnoliopsida</taxon>
        <taxon>eudicotyledons</taxon>
        <taxon>Gunneridae</taxon>
        <taxon>Pentapetalae</taxon>
        <taxon>asterids</taxon>
        <taxon>lamiids</taxon>
        <taxon>Solanales</taxon>
        <taxon>Convolvulaceae</taxon>
        <taxon>Cuscuteae</taxon>
        <taxon>Cuscuta</taxon>
        <taxon>Cuscuta subgen. Cuscuta</taxon>
    </lineage>
</organism>
<feature type="compositionally biased region" description="Polar residues" evidence="1">
    <location>
        <begin position="335"/>
        <end position="346"/>
    </location>
</feature>
<dbReference type="GO" id="GO:0071786">
    <property type="term" value="P:endoplasmic reticulum tubular network organization"/>
    <property type="evidence" value="ECO:0007669"/>
    <property type="project" value="InterPro"/>
</dbReference>
<dbReference type="InterPro" id="IPR019273">
    <property type="entry name" value="Lunapark_Znf"/>
</dbReference>
<comment type="caution">
    <text evidence="4">The sequence shown here is derived from an EMBL/GenBank/DDBJ whole genome shotgun (WGS) entry which is preliminary data.</text>
</comment>
<evidence type="ECO:0000256" key="2">
    <source>
        <dbReference type="SAM" id="Phobius"/>
    </source>
</evidence>
<dbReference type="InterPro" id="IPR040115">
    <property type="entry name" value="Lnp"/>
</dbReference>
<sequence length="386" mass="43255">MDEGYEENDGNAVPMTPTDNNLKEKKKKNKGLVSRMWNAIFSLHEVDFEKRLKYIHKEEVAILARIKKRSQCWGRMTRHLIMLSVISEVIAVGYAIMTTRSLDMDWKMRALRVLPMFILPFLSFLAHSVVGSLIRMRERKDQKILEKLRAERQAKIDELKEKTNYYTTQQLIQRYDPDPAAKAAAATVLASRLGAESGLKIHLGNDRSIENDPTGSRTGAADSSGLRHRKQKQTTSRSPHEEILPQLDDSDGREYHRQVVGPYNPSPHEGGWLARLAALLVGEDPTQCYALICCNCHMHNGLARKEDFPYIAYYCAHCKTFNEPKHLPNLITSGSSLPPLRSTSPVNEAKIIKSPTAPDSSSVTDSISTSPSSSPLAVTKSDISLS</sequence>
<reference evidence="4" key="1">
    <citation type="submission" date="2022-07" db="EMBL/GenBank/DDBJ databases">
        <authorList>
            <person name="Macas J."/>
            <person name="Novak P."/>
            <person name="Neumann P."/>
        </authorList>
    </citation>
    <scope>NUCLEOTIDE SEQUENCE</scope>
</reference>
<evidence type="ECO:0000313" key="4">
    <source>
        <dbReference type="EMBL" id="CAH9101798.1"/>
    </source>
</evidence>
<dbReference type="PANTHER" id="PTHR22166:SF12">
    <property type="entry name" value="ENDOPLASMIC RETICULUM JUNCTION FORMATION PROTEIN LUNAPARK"/>
    <property type="match status" value="1"/>
</dbReference>
<name>A0A9P0ZKE3_CUSEU</name>
<dbReference type="OrthoDB" id="1725934at2759"/>
<accession>A0A9P0ZKE3</accession>
<feature type="compositionally biased region" description="Low complexity" evidence="1">
    <location>
        <begin position="358"/>
        <end position="375"/>
    </location>
</feature>
<feature type="domain" description="Lunapark zinc ribbon" evidence="3">
    <location>
        <begin position="272"/>
        <end position="322"/>
    </location>
</feature>
<keyword evidence="5" id="KW-1185">Reference proteome</keyword>
<keyword evidence="2" id="KW-0812">Transmembrane</keyword>
<feature type="region of interest" description="Disordered" evidence="1">
    <location>
        <begin position="204"/>
        <end position="266"/>
    </location>
</feature>
<evidence type="ECO:0000313" key="5">
    <source>
        <dbReference type="Proteomes" id="UP001152484"/>
    </source>
</evidence>
<evidence type="ECO:0000256" key="1">
    <source>
        <dbReference type="SAM" id="MobiDB-lite"/>
    </source>
</evidence>
<feature type="transmembrane region" description="Helical" evidence="2">
    <location>
        <begin position="79"/>
        <end position="97"/>
    </location>
</feature>
<keyword evidence="2" id="KW-0472">Membrane</keyword>
<proteinExistence type="predicted"/>
<dbReference type="EMBL" id="CAMAPE010000038">
    <property type="protein sequence ID" value="CAH9101798.1"/>
    <property type="molecule type" value="Genomic_DNA"/>
</dbReference>
<gene>
    <name evidence="4" type="ORF">CEURO_LOCUS15556</name>
</gene>
<dbReference type="GO" id="GO:0071782">
    <property type="term" value="C:endoplasmic reticulum tubular network"/>
    <property type="evidence" value="ECO:0007669"/>
    <property type="project" value="TreeGrafter"/>
</dbReference>
<dbReference type="Proteomes" id="UP001152484">
    <property type="component" value="Unassembled WGS sequence"/>
</dbReference>
<evidence type="ECO:0000259" key="3">
    <source>
        <dbReference type="Pfam" id="PF10058"/>
    </source>
</evidence>
<feature type="region of interest" description="Disordered" evidence="1">
    <location>
        <begin position="1"/>
        <end position="26"/>
    </location>
</feature>
<dbReference type="PANTHER" id="PTHR22166">
    <property type="entry name" value="ENDOPLASMIC RETICULUM JUNCTION FORMATION PROTEIN LUNAPARK"/>
    <property type="match status" value="1"/>
</dbReference>
<feature type="transmembrane region" description="Helical" evidence="2">
    <location>
        <begin position="117"/>
        <end position="134"/>
    </location>
</feature>
<dbReference type="AlphaFoldDB" id="A0A9P0ZKE3"/>
<dbReference type="Pfam" id="PF10058">
    <property type="entry name" value="Zn_ribbon_10"/>
    <property type="match status" value="1"/>
</dbReference>